<evidence type="ECO:0000259" key="1">
    <source>
        <dbReference type="Pfam" id="PF14111"/>
    </source>
</evidence>
<dbReference type="Proteomes" id="UP000489600">
    <property type="component" value="Unassembled WGS sequence"/>
</dbReference>
<accession>A0A565BC81</accession>
<dbReference type="EMBL" id="CABITT030000003">
    <property type="protein sequence ID" value="VVA99227.1"/>
    <property type="molecule type" value="Genomic_DNA"/>
</dbReference>
<gene>
    <name evidence="2" type="ORF">ANE_LOCUS9672</name>
</gene>
<proteinExistence type="predicted"/>
<sequence>MVTYTHYAENIIHDFYFGTGSFFLNFVVVTKPYLGGVTFESLAPSYGTRPSWRGDKSPLTSVSFYLKQIFLSPSRSFRRSKGRSRVLIHRLQSIHFSSLICIKSSPNHSDLLLFTRTLWHLTKSFGEICKVFDLDRKGEKWFVHEEAQEEFDKEHRLCLVAKAVNPAHQNPAGIKAYLPGHWGLAGQVDCQIQDDGSVNFYFKKKHHMMTVLEKAPYTYRGWMVVLDRWSNRGHPTFFQHTLFG</sequence>
<dbReference type="OrthoDB" id="1095779at2759"/>
<dbReference type="Pfam" id="PF14111">
    <property type="entry name" value="DUF4283"/>
    <property type="match status" value="1"/>
</dbReference>
<evidence type="ECO:0000313" key="2">
    <source>
        <dbReference type="EMBL" id="VVA99227.1"/>
    </source>
</evidence>
<evidence type="ECO:0000313" key="3">
    <source>
        <dbReference type="Proteomes" id="UP000489600"/>
    </source>
</evidence>
<feature type="domain" description="DUF4283" evidence="1">
    <location>
        <begin position="153"/>
        <end position="232"/>
    </location>
</feature>
<dbReference type="AlphaFoldDB" id="A0A565BC81"/>
<reference evidence="2" key="1">
    <citation type="submission" date="2019-07" db="EMBL/GenBank/DDBJ databases">
        <authorList>
            <person name="Dittberner H."/>
        </authorList>
    </citation>
    <scope>NUCLEOTIDE SEQUENCE [LARGE SCALE GENOMIC DNA]</scope>
</reference>
<comment type="caution">
    <text evidence="2">The sequence shown here is derived from an EMBL/GenBank/DDBJ whole genome shotgun (WGS) entry which is preliminary data.</text>
</comment>
<organism evidence="2 3">
    <name type="scientific">Arabis nemorensis</name>
    <dbReference type="NCBI Taxonomy" id="586526"/>
    <lineage>
        <taxon>Eukaryota</taxon>
        <taxon>Viridiplantae</taxon>
        <taxon>Streptophyta</taxon>
        <taxon>Embryophyta</taxon>
        <taxon>Tracheophyta</taxon>
        <taxon>Spermatophyta</taxon>
        <taxon>Magnoliopsida</taxon>
        <taxon>eudicotyledons</taxon>
        <taxon>Gunneridae</taxon>
        <taxon>Pentapetalae</taxon>
        <taxon>rosids</taxon>
        <taxon>malvids</taxon>
        <taxon>Brassicales</taxon>
        <taxon>Brassicaceae</taxon>
        <taxon>Arabideae</taxon>
        <taxon>Arabis</taxon>
    </lineage>
</organism>
<keyword evidence="3" id="KW-1185">Reference proteome</keyword>
<protein>
    <recommendedName>
        <fullName evidence="1">DUF4283 domain-containing protein</fullName>
    </recommendedName>
</protein>
<dbReference type="InterPro" id="IPR025558">
    <property type="entry name" value="DUF4283"/>
</dbReference>
<name>A0A565BC81_9BRAS</name>